<name>A0A498CW13_9FIRM</name>
<dbReference type="EMBL" id="RCHT01000006">
    <property type="protein sequence ID" value="RLL12426.1"/>
    <property type="molecule type" value="Genomic_DNA"/>
</dbReference>
<dbReference type="Proteomes" id="UP000276301">
    <property type="component" value="Unassembled WGS sequence"/>
</dbReference>
<dbReference type="RefSeq" id="WP_101551527.1">
    <property type="nucleotide sequence ID" value="NZ_DBFBJK010000330.1"/>
</dbReference>
<protein>
    <submittedName>
        <fullName evidence="1">Uncharacterized protein</fullName>
    </submittedName>
</protein>
<dbReference type="AlphaFoldDB" id="A0A498CW13"/>
<organism evidence="1 2">
    <name type="scientific">Anaerotruncus massiliensis</name>
    <name type="common">ex Liu et al. 2021</name>
    <dbReference type="NCBI Taxonomy" id="2321404"/>
    <lineage>
        <taxon>Bacteria</taxon>
        <taxon>Bacillati</taxon>
        <taxon>Bacillota</taxon>
        <taxon>Clostridia</taxon>
        <taxon>Eubacteriales</taxon>
        <taxon>Oscillospiraceae</taxon>
        <taxon>Anaerotruncus</taxon>
    </lineage>
</organism>
<keyword evidence="2" id="KW-1185">Reference proteome</keyword>
<reference evidence="1 2" key="1">
    <citation type="submission" date="2018-10" db="EMBL/GenBank/DDBJ databases">
        <title>Anaerotruncus faecis sp. nov., isolated from human feces.</title>
        <authorList>
            <person name="Wang Y.-J."/>
        </authorList>
    </citation>
    <scope>NUCLEOTIDE SEQUENCE [LARGE SCALE GENOMIC DNA]</scope>
    <source>
        <strain evidence="1 2">22A2-44</strain>
    </source>
</reference>
<proteinExistence type="predicted"/>
<sequence>MKKLLADHVLSWCSLILGCLALLIAGGLLLGGCGADRSEYQDVVDQVNAKYHEQLSVDLDHVDITPEQLRAHLEAVAQSRREAIPAADAAV</sequence>
<dbReference type="PROSITE" id="PS51257">
    <property type="entry name" value="PROKAR_LIPOPROTEIN"/>
    <property type="match status" value="1"/>
</dbReference>
<comment type="caution">
    <text evidence="1">The sequence shown here is derived from an EMBL/GenBank/DDBJ whole genome shotgun (WGS) entry which is preliminary data.</text>
</comment>
<evidence type="ECO:0000313" key="1">
    <source>
        <dbReference type="EMBL" id="RLL12426.1"/>
    </source>
</evidence>
<evidence type="ECO:0000313" key="2">
    <source>
        <dbReference type="Proteomes" id="UP000276301"/>
    </source>
</evidence>
<accession>A0A498CW13</accession>
<gene>
    <name evidence="1" type="ORF">D4A47_05485</name>
</gene>